<sequence>MTLLVQPRSHALLPRFLAFPRRRRLSWRLGHHILAGMASSFSSSFPYVSAGVRRGPSPIEACRWLPGLLATAVVLSSSSGPPESSQLPDDATFADVPQTLSGGGGERKRIQKPKSRQAESCTVKCLGTCIRGGAGSPGEGPFNVRRPLVVFKSGFRTRNYCLVECSDICNLIKDGDDGP</sequence>
<dbReference type="PANTHER" id="PTHR36006:SF2">
    <property type="entry name" value="OS06G0704200 PROTEIN"/>
    <property type="match status" value="1"/>
</dbReference>
<dbReference type="OrthoDB" id="1900575at2759"/>
<organism evidence="1 2">
    <name type="scientific">Spirodela intermedia</name>
    <name type="common">Intermediate duckweed</name>
    <dbReference type="NCBI Taxonomy" id="51605"/>
    <lineage>
        <taxon>Eukaryota</taxon>
        <taxon>Viridiplantae</taxon>
        <taxon>Streptophyta</taxon>
        <taxon>Embryophyta</taxon>
        <taxon>Tracheophyta</taxon>
        <taxon>Spermatophyta</taxon>
        <taxon>Magnoliopsida</taxon>
        <taxon>Liliopsida</taxon>
        <taxon>Araceae</taxon>
        <taxon>Lemnoideae</taxon>
        <taxon>Spirodela</taxon>
    </lineage>
</organism>
<dbReference type="PANTHER" id="PTHR36006">
    <property type="entry name" value="BNAC02G25390D PROTEIN"/>
    <property type="match status" value="1"/>
</dbReference>
<name>A0A7I8KLX8_SPIIN</name>
<proteinExistence type="predicted"/>
<keyword evidence="2" id="KW-1185">Reference proteome</keyword>
<dbReference type="AlphaFoldDB" id="A0A7I8KLX8"/>
<evidence type="ECO:0000313" key="1">
    <source>
        <dbReference type="EMBL" id="CAA7398789.1"/>
    </source>
</evidence>
<accession>A0A7I8KLX8</accession>
<dbReference type="EMBL" id="LR746269">
    <property type="protein sequence ID" value="CAA7398789.1"/>
    <property type="molecule type" value="Genomic_DNA"/>
</dbReference>
<protein>
    <submittedName>
        <fullName evidence="1">Uncharacterized protein</fullName>
    </submittedName>
</protein>
<gene>
    <name evidence="1" type="ORF">SI8410_06009454</name>
</gene>
<dbReference type="Proteomes" id="UP000663760">
    <property type="component" value="Chromosome 6"/>
</dbReference>
<reference evidence="1" key="1">
    <citation type="submission" date="2020-02" db="EMBL/GenBank/DDBJ databases">
        <authorList>
            <person name="Scholz U."/>
            <person name="Mascher M."/>
            <person name="Fiebig A."/>
        </authorList>
    </citation>
    <scope>NUCLEOTIDE SEQUENCE</scope>
</reference>
<evidence type="ECO:0000313" key="2">
    <source>
        <dbReference type="Proteomes" id="UP000663760"/>
    </source>
</evidence>